<keyword evidence="5" id="KW-0808">Transferase</keyword>
<keyword evidence="11" id="KW-0496">Mitochondrion</keyword>
<proteinExistence type="inferred from homology"/>
<dbReference type="PROSITE" id="PS50089">
    <property type="entry name" value="ZF_RING_2"/>
    <property type="match status" value="1"/>
</dbReference>
<dbReference type="InterPro" id="IPR001841">
    <property type="entry name" value="Znf_RING"/>
</dbReference>
<keyword evidence="12" id="KW-0012">Acyltransferase</keyword>
<gene>
    <name evidence="16" type="primary">ERG10_1</name>
    <name evidence="16" type="ORF">HK100_006429</name>
</gene>
<evidence type="ECO:0000256" key="11">
    <source>
        <dbReference type="ARBA" id="ARBA00023128"/>
    </source>
</evidence>
<dbReference type="EC" id="2.3.1.9" evidence="4"/>
<evidence type="ECO:0000256" key="14">
    <source>
        <dbReference type="SAM" id="MobiDB-lite"/>
    </source>
</evidence>
<dbReference type="PANTHER" id="PTHR18919:SF156">
    <property type="entry name" value="ACETYL-COA ACETYLTRANSFERASE, MITOCHONDRIAL"/>
    <property type="match status" value="1"/>
</dbReference>
<keyword evidence="9" id="KW-0809">Transit peptide</keyword>
<dbReference type="GO" id="GO:0005739">
    <property type="term" value="C:mitochondrion"/>
    <property type="evidence" value="ECO:0007669"/>
    <property type="project" value="UniProtKB-SubCell"/>
</dbReference>
<evidence type="ECO:0000313" key="16">
    <source>
        <dbReference type="EMBL" id="KAJ3093744.1"/>
    </source>
</evidence>
<protein>
    <recommendedName>
        <fullName evidence="4">acetyl-CoA C-acetyltransferase</fullName>
        <ecNumber evidence="4">2.3.1.9</ecNumber>
    </recommendedName>
</protein>
<organism evidence="16 17">
    <name type="scientific">Physocladia obscura</name>
    <dbReference type="NCBI Taxonomy" id="109957"/>
    <lineage>
        <taxon>Eukaryota</taxon>
        <taxon>Fungi</taxon>
        <taxon>Fungi incertae sedis</taxon>
        <taxon>Chytridiomycota</taxon>
        <taxon>Chytridiomycota incertae sedis</taxon>
        <taxon>Chytridiomycetes</taxon>
        <taxon>Chytridiales</taxon>
        <taxon>Chytriomycetaceae</taxon>
        <taxon>Physocladia</taxon>
    </lineage>
</organism>
<comment type="similarity">
    <text evidence="2">Belongs to the thiolase-like superfamily. Thiolase family.</text>
</comment>
<feature type="domain" description="RING-type" evidence="15">
    <location>
        <begin position="9"/>
        <end position="50"/>
    </location>
</feature>
<dbReference type="InterPro" id="IPR020613">
    <property type="entry name" value="Thiolase_CS"/>
</dbReference>
<name>A0AAD5SRF5_9FUNG</name>
<comment type="caution">
    <text evidence="16">The sequence shown here is derived from an EMBL/GenBank/DDBJ whole genome shotgun (WGS) entry which is preliminary data.</text>
</comment>
<evidence type="ECO:0000256" key="3">
    <source>
        <dbReference type="ARBA" id="ARBA00011881"/>
    </source>
</evidence>
<dbReference type="SUPFAM" id="SSF53901">
    <property type="entry name" value="Thiolase-like"/>
    <property type="match status" value="2"/>
</dbReference>
<dbReference type="InterPro" id="IPR002155">
    <property type="entry name" value="Thiolase"/>
</dbReference>
<dbReference type="NCBIfam" id="TIGR01930">
    <property type="entry name" value="AcCoA-C-Actrans"/>
    <property type="match status" value="1"/>
</dbReference>
<dbReference type="FunFam" id="3.40.47.10:FF:000007">
    <property type="entry name" value="acetyl-CoA acetyltransferase, mitochondrial"/>
    <property type="match status" value="1"/>
</dbReference>
<keyword evidence="10" id="KW-0630">Potassium</keyword>
<dbReference type="AlphaFoldDB" id="A0AAD5SRF5"/>
<dbReference type="Pfam" id="PF00097">
    <property type="entry name" value="zf-C3HC4"/>
    <property type="match status" value="1"/>
</dbReference>
<feature type="compositionally biased region" description="Low complexity" evidence="14">
    <location>
        <begin position="112"/>
        <end position="129"/>
    </location>
</feature>
<dbReference type="CDD" id="cd00751">
    <property type="entry name" value="thiolase"/>
    <property type="match status" value="1"/>
</dbReference>
<dbReference type="Proteomes" id="UP001211907">
    <property type="component" value="Unassembled WGS sequence"/>
</dbReference>
<dbReference type="InterPro" id="IPR020610">
    <property type="entry name" value="Thiolase_AS"/>
</dbReference>
<dbReference type="GO" id="GO:0006635">
    <property type="term" value="P:fatty acid beta-oxidation"/>
    <property type="evidence" value="ECO:0007669"/>
    <property type="project" value="TreeGrafter"/>
</dbReference>
<evidence type="ECO:0000256" key="8">
    <source>
        <dbReference type="ARBA" id="ARBA00022833"/>
    </source>
</evidence>
<evidence type="ECO:0000256" key="5">
    <source>
        <dbReference type="ARBA" id="ARBA00022679"/>
    </source>
</evidence>
<dbReference type="InterPro" id="IPR020616">
    <property type="entry name" value="Thiolase_N"/>
</dbReference>
<comment type="subcellular location">
    <subcellularLocation>
        <location evidence="1">Mitochondrion</location>
    </subcellularLocation>
</comment>
<dbReference type="InterPro" id="IPR013083">
    <property type="entry name" value="Znf_RING/FYVE/PHD"/>
</dbReference>
<evidence type="ECO:0000256" key="9">
    <source>
        <dbReference type="ARBA" id="ARBA00022946"/>
    </source>
</evidence>
<dbReference type="InterPro" id="IPR020615">
    <property type="entry name" value="Thiolase_acyl_enz_int_AS"/>
</dbReference>
<keyword evidence="6" id="KW-0479">Metal-binding</keyword>
<dbReference type="InterPro" id="IPR016039">
    <property type="entry name" value="Thiolase-like"/>
</dbReference>
<dbReference type="GO" id="GO:0003985">
    <property type="term" value="F:acetyl-CoA C-acetyltransferase activity"/>
    <property type="evidence" value="ECO:0007669"/>
    <property type="project" value="UniProtKB-EC"/>
</dbReference>
<evidence type="ECO:0000256" key="6">
    <source>
        <dbReference type="ARBA" id="ARBA00022723"/>
    </source>
</evidence>
<reference evidence="16" key="1">
    <citation type="submission" date="2020-05" db="EMBL/GenBank/DDBJ databases">
        <title>Phylogenomic resolution of chytrid fungi.</title>
        <authorList>
            <person name="Stajich J.E."/>
            <person name="Amses K."/>
            <person name="Simmons R."/>
            <person name="Seto K."/>
            <person name="Myers J."/>
            <person name="Bonds A."/>
            <person name="Quandt C.A."/>
            <person name="Barry K."/>
            <person name="Liu P."/>
            <person name="Grigoriev I."/>
            <person name="Longcore J.E."/>
            <person name="James T.Y."/>
        </authorList>
    </citation>
    <scope>NUCLEOTIDE SEQUENCE</scope>
    <source>
        <strain evidence="16">JEL0513</strain>
    </source>
</reference>
<comment type="subunit">
    <text evidence="3">Homotetramer.</text>
</comment>
<dbReference type="InterPro" id="IPR017907">
    <property type="entry name" value="Znf_RING_CS"/>
</dbReference>
<keyword evidence="7 13" id="KW-0863">Zinc-finger</keyword>
<sequence>MKVPPCLVCRLCGHLFRAPLRVEPCAHTFCGACIVSVAQRGQAWLCPADDAAPPCPPPTHVGPADPIVAELCAALTHPGRATPHCPTATASAATQVQPDYCRRAGFPVPLYASDSSAPASPRSPSLEPANYSSPATAPLPPISSLSLEQNQNAAAADDESSASERSTSPFVAASEDGFPDHYFEFDTPDFNDKTRWDDDLAAGIPQDCMLEVEEAYAEGAEAMKLFNWVYGINEFAVTDRDNSITTTQEQAELDVDETVKFINWVHGSGESPSCTAILENTGRSSEQTLRVDDTQRGYWDDDDSNSEMTEIAMNHQLTAKKSSETLDAAATLVSFNQSQEYPSPQKSDLWRFLNDQTDMTCEIENGLKCSKCNTPVVTSKVYHREGFAFCFSCHFTALSIQDELCDENLPDVLSVVIASAVRTPVGSFQKKLSKLSATQLGAIVVRGAIERAGISHTRVQEVVMGNVLSSGLGQSPARQAALLGGCLETTEATTVNKVCASGLKAVAVAADSVALGRVTVAVAGGMESMSNAPFLFPRAAAFGHQTATDSIIKDGLWDVYNNIHMGSCAEETAKEFNISRENQDAHAIESYSRAAAAWKAGAFAAEIVPVVIPDKKKGCEIKISEDEEYTNVNFDKVPHLKGAFAKDGTVTAANASTINDGASAVLLMSESEASAQGVKPLAKILSYAEAATAPKKFTIAPSLAIPIALKRAGLEIKDIAKWEINEAFSVVILANQQILGLDPKKVNVNGGGVSLGHPIGSSGSRILVSLTHLLKKGEFGVAAVCNGGGAASAMVIQRL</sequence>
<keyword evidence="8" id="KW-0862">Zinc</keyword>
<accession>A0AAD5SRF5</accession>
<dbReference type="Pfam" id="PF02803">
    <property type="entry name" value="Thiolase_C"/>
    <property type="match status" value="1"/>
</dbReference>
<evidence type="ECO:0000256" key="1">
    <source>
        <dbReference type="ARBA" id="ARBA00004173"/>
    </source>
</evidence>
<evidence type="ECO:0000256" key="13">
    <source>
        <dbReference type="PROSITE-ProRule" id="PRU00175"/>
    </source>
</evidence>
<dbReference type="PANTHER" id="PTHR18919">
    <property type="entry name" value="ACETYL-COA C-ACYLTRANSFERASE"/>
    <property type="match status" value="1"/>
</dbReference>
<dbReference type="PROSITE" id="PS00099">
    <property type="entry name" value="THIOLASE_3"/>
    <property type="match status" value="1"/>
</dbReference>
<evidence type="ECO:0000256" key="4">
    <source>
        <dbReference type="ARBA" id="ARBA00012705"/>
    </source>
</evidence>
<evidence type="ECO:0000256" key="7">
    <source>
        <dbReference type="ARBA" id="ARBA00022771"/>
    </source>
</evidence>
<dbReference type="PROSITE" id="PS00098">
    <property type="entry name" value="THIOLASE_1"/>
    <property type="match status" value="1"/>
</dbReference>
<dbReference type="Gene3D" id="3.40.47.10">
    <property type="match status" value="1"/>
</dbReference>
<dbReference type="InterPro" id="IPR020617">
    <property type="entry name" value="Thiolase_C"/>
</dbReference>
<dbReference type="SMART" id="SM00184">
    <property type="entry name" value="RING"/>
    <property type="match status" value="1"/>
</dbReference>
<keyword evidence="17" id="KW-1185">Reference proteome</keyword>
<dbReference type="Pfam" id="PF00108">
    <property type="entry name" value="Thiolase_N"/>
    <property type="match status" value="1"/>
</dbReference>
<evidence type="ECO:0000256" key="10">
    <source>
        <dbReference type="ARBA" id="ARBA00022958"/>
    </source>
</evidence>
<dbReference type="PROSITE" id="PS00518">
    <property type="entry name" value="ZF_RING_1"/>
    <property type="match status" value="1"/>
</dbReference>
<dbReference type="Gene3D" id="3.30.40.10">
    <property type="entry name" value="Zinc/RING finger domain, C3HC4 (zinc finger)"/>
    <property type="match status" value="1"/>
</dbReference>
<evidence type="ECO:0000256" key="12">
    <source>
        <dbReference type="ARBA" id="ARBA00023315"/>
    </source>
</evidence>
<evidence type="ECO:0000259" key="15">
    <source>
        <dbReference type="PROSITE" id="PS50089"/>
    </source>
</evidence>
<evidence type="ECO:0000256" key="2">
    <source>
        <dbReference type="ARBA" id="ARBA00010982"/>
    </source>
</evidence>
<feature type="region of interest" description="Disordered" evidence="14">
    <location>
        <begin position="112"/>
        <end position="175"/>
    </location>
</feature>
<dbReference type="SUPFAM" id="SSF57850">
    <property type="entry name" value="RING/U-box"/>
    <property type="match status" value="1"/>
</dbReference>
<dbReference type="InterPro" id="IPR018957">
    <property type="entry name" value="Znf_C3HC4_RING-type"/>
</dbReference>
<dbReference type="GO" id="GO:0008270">
    <property type="term" value="F:zinc ion binding"/>
    <property type="evidence" value="ECO:0007669"/>
    <property type="project" value="UniProtKB-KW"/>
</dbReference>
<dbReference type="PROSITE" id="PS00737">
    <property type="entry name" value="THIOLASE_2"/>
    <property type="match status" value="1"/>
</dbReference>
<evidence type="ECO:0000313" key="17">
    <source>
        <dbReference type="Proteomes" id="UP001211907"/>
    </source>
</evidence>
<dbReference type="EMBL" id="JADGJH010002988">
    <property type="protein sequence ID" value="KAJ3093744.1"/>
    <property type="molecule type" value="Genomic_DNA"/>
</dbReference>